<dbReference type="InterPro" id="IPR006612">
    <property type="entry name" value="THAP_Znf"/>
</dbReference>
<dbReference type="PANTHER" id="PTHR15854:SF4">
    <property type="entry name" value="PEROXYNITRITE ISOMERASE THAP4"/>
    <property type="match status" value="1"/>
</dbReference>
<evidence type="ECO:0000256" key="1">
    <source>
        <dbReference type="ARBA" id="ARBA00022723"/>
    </source>
</evidence>
<organism evidence="9">
    <name type="scientific">Xenopus tropicalis</name>
    <name type="common">Western clawed frog</name>
    <name type="synonym">Silurana tropicalis</name>
    <dbReference type="NCBI Taxonomy" id="8364"/>
    <lineage>
        <taxon>Eukaryota</taxon>
        <taxon>Metazoa</taxon>
        <taxon>Chordata</taxon>
        <taxon>Craniata</taxon>
        <taxon>Vertebrata</taxon>
        <taxon>Euteleostomi</taxon>
        <taxon>Amphibia</taxon>
        <taxon>Batrachia</taxon>
        <taxon>Anura</taxon>
        <taxon>Pipoidea</taxon>
        <taxon>Pipidae</taxon>
        <taxon>Xenopodinae</taxon>
        <taxon>Xenopus</taxon>
        <taxon>Silurana</taxon>
    </lineage>
</organism>
<reference evidence="9" key="2">
    <citation type="submission" date="2020-05" db="UniProtKB">
        <authorList>
            <consortium name="Ensembl"/>
        </authorList>
    </citation>
    <scope>IDENTIFICATION</scope>
</reference>
<dbReference type="GeneTree" id="ENSGT00940000158447"/>
<keyword evidence="2 6" id="KW-0863">Zinc-finger</keyword>
<accession>A0A6I8Q1A5</accession>
<feature type="domain" description="THAP-type" evidence="8">
    <location>
        <begin position="1"/>
        <end position="85"/>
    </location>
</feature>
<feature type="region of interest" description="Disordered" evidence="7">
    <location>
        <begin position="205"/>
        <end position="225"/>
    </location>
</feature>
<evidence type="ECO:0000256" key="2">
    <source>
        <dbReference type="ARBA" id="ARBA00022771"/>
    </source>
</evidence>
<dbReference type="InterPro" id="IPR045165">
    <property type="entry name" value="Nitrobindin"/>
</dbReference>
<dbReference type="SUPFAM" id="SSF50814">
    <property type="entry name" value="Lipocalins"/>
    <property type="match status" value="1"/>
</dbReference>
<keyword evidence="1" id="KW-0479">Metal-binding</keyword>
<keyword evidence="4 6" id="KW-0238">DNA-binding</keyword>
<evidence type="ECO:0000313" key="9">
    <source>
        <dbReference type="Ensembl" id="ENSXETP00000062780"/>
    </source>
</evidence>
<dbReference type="SMART" id="SM00980">
    <property type="entry name" value="THAP"/>
    <property type="match status" value="1"/>
</dbReference>
<dbReference type="FunCoup" id="A0A6I8Q1A5">
    <property type="interactions" value="258"/>
</dbReference>
<dbReference type="SUPFAM" id="SSF57716">
    <property type="entry name" value="Glucocorticoid receptor-like (DNA-binding domain)"/>
    <property type="match status" value="1"/>
</dbReference>
<evidence type="ECO:0000256" key="6">
    <source>
        <dbReference type="PROSITE-ProRule" id="PRU00309"/>
    </source>
</evidence>
<comment type="catalytic activity">
    <reaction evidence="5">
        <text>peroxynitrite = nitrate</text>
        <dbReference type="Rhea" id="RHEA:63116"/>
        <dbReference type="ChEBI" id="CHEBI:17632"/>
        <dbReference type="ChEBI" id="CHEBI:25941"/>
    </reaction>
    <physiologicalReaction direction="left-to-right" evidence="5">
        <dbReference type="Rhea" id="RHEA:63117"/>
    </physiologicalReaction>
</comment>
<reference evidence="9" key="1">
    <citation type="journal article" date="2010" name="Science">
        <title>The genome of the Western clawed frog Xenopus tropicalis.</title>
        <authorList>
            <person name="Hellsten U."/>
            <person name="Harland R.M."/>
            <person name="Gilchrist M.J."/>
            <person name="Hendrix D."/>
            <person name="Jurka J."/>
            <person name="Kapitonov V."/>
            <person name="Ovcharenko I."/>
            <person name="Putnam N.H."/>
            <person name="Shu S."/>
            <person name="Taher L."/>
            <person name="Blitz I.L."/>
            <person name="Blumberg B."/>
            <person name="Dichmann D.S."/>
            <person name="Dubchak I."/>
            <person name="Amaya E."/>
            <person name="Detter J.C."/>
            <person name="Fletcher R."/>
            <person name="Gerhard D.S."/>
            <person name="Goodstein D."/>
            <person name="Graves T."/>
            <person name="Grigoriev I.V."/>
            <person name="Grimwood J."/>
            <person name="Kawashima T."/>
            <person name="Lindquist E."/>
            <person name="Lucas S.M."/>
            <person name="Mead P.E."/>
            <person name="Mitros T."/>
            <person name="Ogino H."/>
            <person name="Ohta Y."/>
            <person name="Poliakov A.V."/>
            <person name="Pollet N."/>
            <person name="Robert J."/>
            <person name="Salamov A."/>
            <person name="Sater A.K."/>
            <person name="Schmutz J."/>
            <person name="Terry A."/>
            <person name="Vize P.D."/>
            <person name="Warren W.C."/>
            <person name="Wells D."/>
            <person name="Wills A."/>
            <person name="Wilson R.K."/>
            <person name="Zimmerman L.B."/>
            <person name="Zorn A.M."/>
            <person name="Grainger R."/>
            <person name="Grammer T."/>
            <person name="Khokha M.K."/>
            <person name="Richardson P.M."/>
            <person name="Rokhsar D.S."/>
        </authorList>
    </citation>
    <scope>NUCLEOTIDE SEQUENCE [LARGE SCALE GENOMIC DNA]</scope>
    <source>
        <strain evidence="9">Nigerian</strain>
    </source>
</reference>
<evidence type="ECO:0000256" key="5">
    <source>
        <dbReference type="ARBA" id="ARBA00036993"/>
    </source>
</evidence>
<dbReference type="PANTHER" id="PTHR15854">
    <property type="entry name" value="THAP4 PROTEIN"/>
    <property type="match status" value="1"/>
</dbReference>
<dbReference type="GO" id="GO:0003677">
    <property type="term" value="F:DNA binding"/>
    <property type="evidence" value="ECO:0007669"/>
    <property type="project" value="UniProtKB-UniRule"/>
</dbReference>
<dbReference type="CDD" id="cd07828">
    <property type="entry name" value="lipocalin_heme-bd-THAP4-like"/>
    <property type="match status" value="1"/>
</dbReference>
<sequence length="541" mass="59515">MVICCAAPSCTNRQGKGKKGDVSFHRFPLKDHVRLSLWTDALQRDNWTPGPYSFLCSDHFSPESFVRRMPDQTPLLTSNAVPSLFKNSCGRRKRGTVLRVSGVRRKKKAPKIRPVLIQGNNSVELPSGNICAESQNSIIITDDFKDAGCFLTHDVSPNSSSACKFISCLHSYSSSAKPPLSQNGTKVNLFSQIMDVIKPSHTPTSEVLPYATSGVTPSDDKDSDNSHLCRVEFSNDKGSQIIHTVTAQHPVSMEDTHCENKESSTVETEDPSSQSDMQICPIQPENYSALYQDIHSLHSYCFQSKPLSGRRNHLKKKGRNMKDRGDHYCCTQSFLELQSSPPLNPVVSQLAWMLGTWVSEPAGEGQFPTIPPFRYMEEATITHVGQPMLNFMFCASNAETGKPMHRECGFIRIKPGTNHVAFISAQNTGVVEVEEGEVEGEQLSLTSNSVSRISFAKEPHVTQYCLCVRRCPASSSPTCSRESPVSVSSANEGQDMVSAAAVLAGIYKQSTTELALGWILSVFSPSWSALGRAPLERCIRA</sequence>
<dbReference type="AlphaFoldDB" id="A0A6I8Q1A5"/>
<dbReference type="Pfam" id="PF08768">
    <property type="entry name" value="THAP4_heme-bd"/>
    <property type="match status" value="1"/>
</dbReference>
<dbReference type="Xenbase" id="XB-GENE-5860335">
    <property type="gene designation" value="stk25"/>
</dbReference>
<dbReference type="InterPro" id="IPR012674">
    <property type="entry name" value="Calycin"/>
</dbReference>
<gene>
    <name evidence="9" type="primary">stk25</name>
</gene>
<protein>
    <submittedName>
        <fullName evidence="9">Serine/threonine kinase 25</fullName>
    </submittedName>
</protein>
<evidence type="ECO:0000256" key="3">
    <source>
        <dbReference type="ARBA" id="ARBA00022833"/>
    </source>
</evidence>
<dbReference type="Ensembl" id="ENSXETT00000065183">
    <property type="protein sequence ID" value="ENSXETP00000062780"/>
    <property type="gene ID" value="ENSXETG00000002989"/>
</dbReference>
<dbReference type="Bgee" id="ENSXETG00000002989">
    <property type="expression patterns" value="Expressed in skeletal muscle tissue and 17 other cell types or tissues"/>
</dbReference>
<dbReference type="GO" id="GO:0008270">
    <property type="term" value="F:zinc ion binding"/>
    <property type="evidence" value="ECO:0007669"/>
    <property type="project" value="UniProtKB-KW"/>
</dbReference>
<name>A0A6I8Q1A5_XENTR</name>
<dbReference type="PROSITE" id="PS50950">
    <property type="entry name" value="ZF_THAP"/>
    <property type="match status" value="1"/>
</dbReference>
<keyword evidence="3" id="KW-0862">Zinc</keyword>
<dbReference type="Pfam" id="PF05485">
    <property type="entry name" value="THAP"/>
    <property type="match status" value="1"/>
</dbReference>
<proteinExistence type="predicted"/>
<dbReference type="InterPro" id="IPR014878">
    <property type="entry name" value="THAP4-like_heme-bd"/>
</dbReference>
<dbReference type="SMART" id="SM00692">
    <property type="entry name" value="DM3"/>
    <property type="match status" value="1"/>
</dbReference>
<evidence type="ECO:0000256" key="4">
    <source>
        <dbReference type="ARBA" id="ARBA00023125"/>
    </source>
</evidence>
<evidence type="ECO:0000259" key="8">
    <source>
        <dbReference type="PROSITE" id="PS50950"/>
    </source>
</evidence>
<dbReference type="InParanoid" id="A0A6I8Q1A5"/>
<dbReference type="Gene3D" id="2.40.128.20">
    <property type="match status" value="1"/>
</dbReference>
<evidence type="ECO:0000256" key="7">
    <source>
        <dbReference type="SAM" id="MobiDB-lite"/>
    </source>
</evidence>